<dbReference type="AlphaFoldDB" id="A0A6A5VB69"/>
<sequence>MEGVMFVGRRGGQKAQTQPAAPPSILWPWLRTCEVRSTVVAARGCGHCTVLHTI</sequence>
<evidence type="ECO:0000256" key="1">
    <source>
        <dbReference type="SAM" id="MobiDB-lite"/>
    </source>
</evidence>
<name>A0A6A5VB69_9PLEO</name>
<gene>
    <name evidence="2" type="ORF">BU23DRAFT_126896</name>
</gene>
<reference evidence="2" key="1">
    <citation type="journal article" date="2020" name="Stud. Mycol.">
        <title>101 Dothideomycetes genomes: a test case for predicting lifestyles and emergence of pathogens.</title>
        <authorList>
            <person name="Haridas S."/>
            <person name="Albert R."/>
            <person name="Binder M."/>
            <person name="Bloem J."/>
            <person name="Labutti K."/>
            <person name="Salamov A."/>
            <person name="Andreopoulos B."/>
            <person name="Baker S."/>
            <person name="Barry K."/>
            <person name="Bills G."/>
            <person name="Bluhm B."/>
            <person name="Cannon C."/>
            <person name="Castanera R."/>
            <person name="Culley D."/>
            <person name="Daum C."/>
            <person name="Ezra D."/>
            <person name="Gonzalez J."/>
            <person name="Henrissat B."/>
            <person name="Kuo A."/>
            <person name="Liang C."/>
            <person name="Lipzen A."/>
            <person name="Lutzoni F."/>
            <person name="Magnuson J."/>
            <person name="Mondo S."/>
            <person name="Nolan M."/>
            <person name="Ohm R."/>
            <person name="Pangilinan J."/>
            <person name="Park H.-J."/>
            <person name="Ramirez L."/>
            <person name="Alfaro M."/>
            <person name="Sun H."/>
            <person name="Tritt A."/>
            <person name="Yoshinaga Y."/>
            <person name="Zwiers L.-H."/>
            <person name="Turgeon B."/>
            <person name="Goodwin S."/>
            <person name="Spatafora J."/>
            <person name="Crous P."/>
            <person name="Grigoriev I."/>
        </authorList>
    </citation>
    <scope>NUCLEOTIDE SEQUENCE</scope>
    <source>
        <strain evidence="2">CBS 107.79</strain>
    </source>
</reference>
<dbReference type="EMBL" id="ML976678">
    <property type="protein sequence ID" value="KAF1973930.1"/>
    <property type="molecule type" value="Genomic_DNA"/>
</dbReference>
<keyword evidence="3" id="KW-1185">Reference proteome</keyword>
<proteinExistence type="predicted"/>
<feature type="region of interest" description="Disordered" evidence="1">
    <location>
        <begin position="1"/>
        <end position="20"/>
    </location>
</feature>
<dbReference type="Proteomes" id="UP000800036">
    <property type="component" value="Unassembled WGS sequence"/>
</dbReference>
<organism evidence="2 3">
    <name type="scientific">Bimuria novae-zelandiae CBS 107.79</name>
    <dbReference type="NCBI Taxonomy" id="1447943"/>
    <lineage>
        <taxon>Eukaryota</taxon>
        <taxon>Fungi</taxon>
        <taxon>Dikarya</taxon>
        <taxon>Ascomycota</taxon>
        <taxon>Pezizomycotina</taxon>
        <taxon>Dothideomycetes</taxon>
        <taxon>Pleosporomycetidae</taxon>
        <taxon>Pleosporales</taxon>
        <taxon>Massarineae</taxon>
        <taxon>Didymosphaeriaceae</taxon>
        <taxon>Bimuria</taxon>
    </lineage>
</organism>
<protein>
    <submittedName>
        <fullName evidence="2">Uncharacterized protein</fullName>
    </submittedName>
</protein>
<accession>A0A6A5VB69</accession>
<evidence type="ECO:0000313" key="3">
    <source>
        <dbReference type="Proteomes" id="UP000800036"/>
    </source>
</evidence>
<evidence type="ECO:0000313" key="2">
    <source>
        <dbReference type="EMBL" id="KAF1973930.1"/>
    </source>
</evidence>